<gene>
    <name evidence="2" type="ORF">HPB48_009082</name>
</gene>
<evidence type="ECO:0000259" key="1">
    <source>
        <dbReference type="Pfam" id="PF09588"/>
    </source>
</evidence>
<keyword evidence="3" id="KW-1185">Reference proteome</keyword>
<dbReference type="InterPro" id="IPR019080">
    <property type="entry name" value="YqaJ_viral_recombinase"/>
</dbReference>
<dbReference type="VEuPathDB" id="VectorBase:HLOH_062948"/>
<dbReference type="InterPro" id="IPR011335">
    <property type="entry name" value="Restrct_endonuc-II-like"/>
</dbReference>
<dbReference type="OrthoDB" id="6437257at2759"/>
<evidence type="ECO:0000313" key="3">
    <source>
        <dbReference type="Proteomes" id="UP000821853"/>
    </source>
</evidence>
<dbReference type="InterPro" id="IPR051703">
    <property type="entry name" value="NF-kappa-B_Signaling_Reg"/>
</dbReference>
<dbReference type="CDD" id="cd22343">
    <property type="entry name" value="PDDEXK_lambda_exonuclease-like"/>
    <property type="match status" value="1"/>
</dbReference>
<dbReference type="Pfam" id="PF09588">
    <property type="entry name" value="YqaJ"/>
    <property type="match status" value="1"/>
</dbReference>
<dbReference type="Gene3D" id="3.90.320.10">
    <property type="match status" value="1"/>
</dbReference>
<name>A0A9J6FYJ3_HAELO</name>
<evidence type="ECO:0000313" key="2">
    <source>
        <dbReference type="EMBL" id="KAH9367528.1"/>
    </source>
</evidence>
<dbReference type="PANTHER" id="PTHR46609">
    <property type="entry name" value="EXONUCLEASE, PHAGE-TYPE/RECB, C-TERMINAL DOMAIN-CONTAINING PROTEIN"/>
    <property type="match status" value="1"/>
</dbReference>
<protein>
    <recommendedName>
        <fullName evidence="1">YqaJ viral recombinase domain-containing protein</fullName>
    </recommendedName>
</protein>
<dbReference type="GO" id="GO:0006281">
    <property type="term" value="P:DNA repair"/>
    <property type="evidence" value="ECO:0007669"/>
    <property type="project" value="UniProtKB-ARBA"/>
</dbReference>
<organism evidence="2 3">
    <name type="scientific">Haemaphysalis longicornis</name>
    <name type="common">Bush tick</name>
    <dbReference type="NCBI Taxonomy" id="44386"/>
    <lineage>
        <taxon>Eukaryota</taxon>
        <taxon>Metazoa</taxon>
        <taxon>Ecdysozoa</taxon>
        <taxon>Arthropoda</taxon>
        <taxon>Chelicerata</taxon>
        <taxon>Arachnida</taxon>
        <taxon>Acari</taxon>
        <taxon>Parasitiformes</taxon>
        <taxon>Ixodida</taxon>
        <taxon>Ixodoidea</taxon>
        <taxon>Ixodidae</taxon>
        <taxon>Haemaphysalinae</taxon>
        <taxon>Haemaphysalis</taxon>
    </lineage>
</organism>
<accession>A0A9J6FYJ3</accession>
<dbReference type="Proteomes" id="UP000821853">
    <property type="component" value="Chromosome 2"/>
</dbReference>
<dbReference type="SUPFAM" id="SSF52980">
    <property type="entry name" value="Restriction endonuclease-like"/>
    <property type="match status" value="1"/>
</dbReference>
<dbReference type="PANTHER" id="PTHR46609:SF8">
    <property type="entry name" value="YQAJ VIRAL RECOMBINASE DOMAIN-CONTAINING PROTEIN"/>
    <property type="match status" value="1"/>
</dbReference>
<comment type="caution">
    <text evidence="2">The sequence shown here is derived from an EMBL/GenBank/DDBJ whole genome shotgun (WGS) entry which is preliminary data.</text>
</comment>
<dbReference type="AlphaFoldDB" id="A0A9J6FYJ3"/>
<proteinExistence type="predicted"/>
<feature type="domain" description="YqaJ viral recombinase" evidence="1">
    <location>
        <begin position="32"/>
        <end position="110"/>
    </location>
</feature>
<dbReference type="EMBL" id="JABSTR010000004">
    <property type="protein sequence ID" value="KAH9367528.1"/>
    <property type="molecule type" value="Genomic_DNA"/>
</dbReference>
<dbReference type="InterPro" id="IPR011604">
    <property type="entry name" value="PDDEXK-like_dom_sf"/>
</dbReference>
<reference evidence="2 3" key="1">
    <citation type="journal article" date="2020" name="Cell">
        <title>Large-Scale Comparative Analyses of Tick Genomes Elucidate Their Genetic Diversity and Vector Capacities.</title>
        <authorList>
            <consortium name="Tick Genome and Microbiome Consortium (TIGMIC)"/>
            <person name="Jia N."/>
            <person name="Wang J."/>
            <person name="Shi W."/>
            <person name="Du L."/>
            <person name="Sun Y."/>
            <person name="Zhan W."/>
            <person name="Jiang J.F."/>
            <person name="Wang Q."/>
            <person name="Zhang B."/>
            <person name="Ji P."/>
            <person name="Bell-Sakyi L."/>
            <person name="Cui X.M."/>
            <person name="Yuan T.T."/>
            <person name="Jiang B.G."/>
            <person name="Yang W.F."/>
            <person name="Lam T.T."/>
            <person name="Chang Q.C."/>
            <person name="Ding S.J."/>
            <person name="Wang X.J."/>
            <person name="Zhu J.G."/>
            <person name="Ruan X.D."/>
            <person name="Zhao L."/>
            <person name="Wei J.T."/>
            <person name="Ye R.Z."/>
            <person name="Que T.C."/>
            <person name="Du C.H."/>
            <person name="Zhou Y.H."/>
            <person name="Cheng J.X."/>
            <person name="Dai P.F."/>
            <person name="Guo W.B."/>
            <person name="Han X.H."/>
            <person name="Huang E.J."/>
            <person name="Li L.F."/>
            <person name="Wei W."/>
            <person name="Gao Y.C."/>
            <person name="Liu J.Z."/>
            <person name="Shao H.Z."/>
            <person name="Wang X."/>
            <person name="Wang C.C."/>
            <person name="Yang T.C."/>
            <person name="Huo Q.B."/>
            <person name="Li W."/>
            <person name="Chen H.Y."/>
            <person name="Chen S.E."/>
            <person name="Zhou L.G."/>
            <person name="Ni X.B."/>
            <person name="Tian J.H."/>
            <person name="Sheng Y."/>
            <person name="Liu T."/>
            <person name="Pan Y.S."/>
            <person name="Xia L.Y."/>
            <person name="Li J."/>
            <person name="Zhao F."/>
            <person name="Cao W.C."/>
        </authorList>
    </citation>
    <scope>NUCLEOTIDE SEQUENCE [LARGE SCALE GENOMIC DNA]</scope>
    <source>
        <strain evidence="2">HaeL-2018</strain>
    </source>
</reference>
<sequence>MAHSGQVREKKRIIGSICRELHTFEEKNKRTWAAKLDRLYCRSTFTGNEATTYGRDNEPIALEEYETVHQAKVGRLGLVVAPEVPWLGYSPDGVSSQANRHVLIEVKCPVLGKEDSIVNLVHKKGAISPCRGRKHCPQEAAQILFPGAAGPAPSRNGCVPLCGLLACGKPCA</sequence>